<proteinExistence type="predicted"/>
<dbReference type="Proteomes" id="UP000054018">
    <property type="component" value="Unassembled WGS sequence"/>
</dbReference>
<protein>
    <submittedName>
        <fullName evidence="2">Uncharacterized protein</fullName>
    </submittedName>
</protein>
<sequence>YKNTATPANGKSALSDLHLWVFEEAESPKMLGDIRDPARKEAQQTSGCSTA</sequence>
<dbReference type="EMBL" id="KN833709">
    <property type="protein sequence ID" value="KIK25294.1"/>
    <property type="molecule type" value="Genomic_DNA"/>
</dbReference>
<evidence type="ECO:0000313" key="3">
    <source>
        <dbReference type="Proteomes" id="UP000054018"/>
    </source>
</evidence>
<name>A0A0C9ZH11_9AGAM</name>
<dbReference type="HOGENOM" id="CLU_3112081_0_0_1"/>
<evidence type="ECO:0000313" key="2">
    <source>
        <dbReference type="EMBL" id="KIK25294.1"/>
    </source>
</evidence>
<feature type="region of interest" description="Disordered" evidence="1">
    <location>
        <begin position="28"/>
        <end position="51"/>
    </location>
</feature>
<reference evidence="3" key="2">
    <citation type="submission" date="2015-01" db="EMBL/GenBank/DDBJ databases">
        <title>Evolutionary Origins and Diversification of the Mycorrhizal Mutualists.</title>
        <authorList>
            <consortium name="DOE Joint Genome Institute"/>
            <consortium name="Mycorrhizal Genomics Consortium"/>
            <person name="Kohler A."/>
            <person name="Kuo A."/>
            <person name="Nagy L.G."/>
            <person name="Floudas D."/>
            <person name="Copeland A."/>
            <person name="Barry K.W."/>
            <person name="Cichocki N."/>
            <person name="Veneault-Fourrey C."/>
            <person name="LaButti K."/>
            <person name="Lindquist E.A."/>
            <person name="Lipzen A."/>
            <person name="Lundell T."/>
            <person name="Morin E."/>
            <person name="Murat C."/>
            <person name="Riley R."/>
            <person name="Ohm R."/>
            <person name="Sun H."/>
            <person name="Tunlid A."/>
            <person name="Henrissat B."/>
            <person name="Grigoriev I.V."/>
            <person name="Hibbett D.S."/>
            <person name="Martin F."/>
        </authorList>
    </citation>
    <scope>NUCLEOTIDE SEQUENCE [LARGE SCALE GENOMIC DNA]</scope>
    <source>
        <strain evidence="3">441</strain>
    </source>
</reference>
<feature type="non-terminal residue" evidence="2">
    <location>
        <position position="1"/>
    </location>
</feature>
<keyword evidence="3" id="KW-1185">Reference proteome</keyword>
<evidence type="ECO:0000256" key="1">
    <source>
        <dbReference type="SAM" id="MobiDB-lite"/>
    </source>
</evidence>
<accession>A0A0C9ZH11</accession>
<gene>
    <name evidence="2" type="ORF">PISMIDRAFT_677293</name>
</gene>
<reference evidence="2 3" key="1">
    <citation type="submission" date="2014-04" db="EMBL/GenBank/DDBJ databases">
        <authorList>
            <consortium name="DOE Joint Genome Institute"/>
            <person name="Kuo A."/>
            <person name="Kohler A."/>
            <person name="Costa M.D."/>
            <person name="Nagy L.G."/>
            <person name="Floudas D."/>
            <person name="Copeland A."/>
            <person name="Barry K.W."/>
            <person name="Cichocki N."/>
            <person name="Veneault-Fourrey C."/>
            <person name="LaButti K."/>
            <person name="Lindquist E.A."/>
            <person name="Lipzen A."/>
            <person name="Lundell T."/>
            <person name="Morin E."/>
            <person name="Murat C."/>
            <person name="Sun H."/>
            <person name="Tunlid A."/>
            <person name="Henrissat B."/>
            <person name="Grigoriev I.V."/>
            <person name="Hibbett D.S."/>
            <person name="Martin F."/>
            <person name="Nordberg H.P."/>
            <person name="Cantor M.N."/>
            <person name="Hua S.X."/>
        </authorList>
    </citation>
    <scope>NUCLEOTIDE SEQUENCE [LARGE SCALE GENOMIC DNA]</scope>
    <source>
        <strain evidence="2 3">441</strain>
    </source>
</reference>
<feature type="compositionally biased region" description="Basic and acidic residues" evidence="1">
    <location>
        <begin position="32"/>
        <end position="42"/>
    </location>
</feature>
<organism evidence="2 3">
    <name type="scientific">Pisolithus microcarpus 441</name>
    <dbReference type="NCBI Taxonomy" id="765257"/>
    <lineage>
        <taxon>Eukaryota</taxon>
        <taxon>Fungi</taxon>
        <taxon>Dikarya</taxon>
        <taxon>Basidiomycota</taxon>
        <taxon>Agaricomycotina</taxon>
        <taxon>Agaricomycetes</taxon>
        <taxon>Agaricomycetidae</taxon>
        <taxon>Boletales</taxon>
        <taxon>Sclerodermatineae</taxon>
        <taxon>Pisolithaceae</taxon>
        <taxon>Pisolithus</taxon>
    </lineage>
</organism>
<dbReference type="AlphaFoldDB" id="A0A0C9ZH11"/>